<dbReference type="Proteomes" id="UP000595460">
    <property type="component" value="Chromosome"/>
</dbReference>
<dbReference type="EMBL" id="CP068047">
    <property type="protein sequence ID" value="QQR36449.1"/>
    <property type="molecule type" value="Genomic_DNA"/>
</dbReference>
<keyword evidence="2" id="KW-1185">Reference proteome</keyword>
<reference evidence="1 2" key="1">
    <citation type="submission" date="2021-01" db="EMBL/GenBank/DDBJ databases">
        <title>Genome seq and assembly of Devosia sp. G19.</title>
        <authorList>
            <person name="Chhetri G."/>
        </authorList>
    </citation>
    <scope>NUCLEOTIDE SEQUENCE [LARGE SCALE GENOMIC DNA]</scope>
    <source>
        <strain evidence="1 2">G19</strain>
    </source>
</reference>
<accession>A0ABX7BZJ6</accession>
<dbReference type="RefSeq" id="WP_201658181.1">
    <property type="nucleotide sequence ID" value="NZ_CP068047.1"/>
</dbReference>
<proteinExistence type="predicted"/>
<gene>
    <name evidence="1" type="ORF">JI749_02080</name>
</gene>
<evidence type="ECO:0000313" key="2">
    <source>
        <dbReference type="Proteomes" id="UP000595460"/>
    </source>
</evidence>
<sequence>MFHSWIARYKRRRLERQAIRVLHSFDDRRLTDIGTFRDSIELFVAERARDGQP</sequence>
<evidence type="ECO:0000313" key="1">
    <source>
        <dbReference type="EMBL" id="QQR36449.1"/>
    </source>
</evidence>
<organism evidence="1 2">
    <name type="scientific">Devosia oryziradicis</name>
    <dbReference type="NCBI Taxonomy" id="2801335"/>
    <lineage>
        <taxon>Bacteria</taxon>
        <taxon>Pseudomonadati</taxon>
        <taxon>Pseudomonadota</taxon>
        <taxon>Alphaproteobacteria</taxon>
        <taxon>Hyphomicrobiales</taxon>
        <taxon>Devosiaceae</taxon>
        <taxon>Devosia</taxon>
    </lineage>
</organism>
<protein>
    <recommendedName>
        <fullName evidence="3">DUF1127 domain-containing protein</fullName>
    </recommendedName>
</protein>
<name>A0ABX7BZJ6_9HYPH</name>
<evidence type="ECO:0008006" key="3">
    <source>
        <dbReference type="Google" id="ProtNLM"/>
    </source>
</evidence>